<dbReference type="RefSeq" id="WP_168568236.1">
    <property type="nucleotide sequence ID" value="NZ_CP051167.1"/>
</dbReference>
<gene>
    <name evidence="1" type="ORF">HCG48_05440</name>
</gene>
<organism evidence="1 2">
    <name type="scientific">Oxynema aestuarii AP17</name>
    <dbReference type="NCBI Taxonomy" id="2064643"/>
    <lineage>
        <taxon>Bacteria</taxon>
        <taxon>Bacillati</taxon>
        <taxon>Cyanobacteriota</taxon>
        <taxon>Cyanophyceae</taxon>
        <taxon>Oscillatoriophycideae</taxon>
        <taxon>Oscillatoriales</taxon>
        <taxon>Oscillatoriaceae</taxon>
        <taxon>Oxynema</taxon>
        <taxon>Oxynema aestuarii</taxon>
    </lineage>
</organism>
<proteinExistence type="predicted"/>
<keyword evidence="2" id="KW-1185">Reference proteome</keyword>
<dbReference type="Proteomes" id="UP000500857">
    <property type="component" value="Chromosome"/>
</dbReference>
<dbReference type="EMBL" id="CP051167">
    <property type="protein sequence ID" value="QIZ70079.1"/>
    <property type="molecule type" value="Genomic_DNA"/>
</dbReference>
<name>A0A6H1TXJ0_9CYAN</name>
<dbReference type="AlphaFoldDB" id="A0A6H1TXJ0"/>
<evidence type="ECO:0000313" key="1">
    <source>
        <dbReference type="EMBL" id="QIZ70079.1"/>
    </source>
</evidence>
<sequence>MNGTTPSSDLQQLQQQLPALINALHDLAEQHQGDALVLLELLRSLENLHREICENLFLDSLPDNRQALYALLRDIENNGGWPYIYRRKLEWILQKLPEEMVEELTREPAISPKDLTFDSDG</sequence>
<reference evidence="1 2" key="1">
    <citation type="submission" date="2020-04" db="EMBL/GenBank/DDBJ databases">
        <authorList>
            <person name="Basu S."/>
            <person name="Maruthanayagam V."/>
            <person name="Chakraborty S."/>
            <person name="Pramanik A."/>
            <person name="Mukherjee J."/>
            <person name="Brink B."/>
        </authorList>
    </citation>
    <scope>NUCLEOTIDE SEQUENCE [LARGE SCALE GENOMIC DNA]</scope>
    <source>
        <strain evidence="1 2">AP17</strain>
    </source>
</reference>
<evidence type="ECO:0000313" key="2">
    <source>
        <dbReference type="Proteomes" id="UP000500857"/>
    </source>
</evidence>
<protein>
    <submittedName>
        <fullName evidence="1">Uncharacterized protein</fullName>
    </submittedName>
</protein>
<dbReference type="KEGG" id="oxy:HCG48_05440"/>
<accession>A0A6H1TXJ0</accession>